<evidence type="ECO:0000313" key="1">
    <source>
        <dbReference type="EMBL" id="MRD47522.1"/>
    </source>
</evidence>
<keyword evidence="2" id="KW-1185">Reference proteome</keyword>
<dbReference type="EMBL" id="WJBU01000008">
    <property type="protein sequence ID" value="MRD47522.1"/>
    <property type="molecule type" value="Genomic_DNA"/>
</dbReference>
<dbReference type="AlphaFoldDB" id="A0A844B2N5"/>
<dbReference type="Proteomes" id="UP000487350">
    <property type="component" value="Unassembled WGS sequence"/>
</dbReference>
<comment type="caution">
    <text evidence="1">The sequence shown here is derived from an EMBL/GenBank/DDBJ whole genome shotgun (WGS) entry which is preliminary data.</text>
</comment>
<accession>A0A844B2N5</accession>
<name>A0A844B2N5_9BURK</name>
<organism evidence="1 2">
    <name type="scientific">Caenimonas koreensis DSM 17982</name>
    <dbReference type="NCBI Taxonomy" id="1121255"/>
    <lineage>
        <taxon>Bacteria</taxon>
        <taxon>Pseudomonadati</taxon>
        <taxon>Pseudomonadota</taxon>
        <taxon>Betaproteobacteria</taxon>
        <taxon>Burkholderiales</taxon>
        <taxon>Comamonadaceae</taxon>
        <taxon>Caenimonas</taxon>
    </lineage>
</organism>
<evidence type="ECO:0000313" key="2">
    <source>
        <dbReference type="Proteomes" id="UP000487350"/>
    </source>
</evidence>
<dbReference type="OrthoDB" id="4166375at2"/>
<sequence length="252" mass="28090">MTQLAILLPMQSTSSLTQMEPLQPFNPAVMELGRRLVDALASEGRDDVLSKWMAHHIASLMTEAERAEPGPPRAEAERACMEGVLRLWTHRSVLPNGSRPFENAESALNTLTKLDPTVPENFYFRLRDRHDESDSVEDVKWLRSAEAVDRAARTLIRFCLGQVVTKDQSALTEWVELTRRLADAPSEWDVLLVSSLVEVGKESEPEQFAHRNEAKARDLSKNVASLIPVLQALRKDLDGALVDGEPAPSSTQ</sequence>
<reference evidence="1 2" key="1">
    <citation type="submission" date="2019-11" db="EMBL/GenBank/DDBJ databases">
        <title>Caenimonas koreensis gen. nov., sp. nov., isolated from activated sludge.</title>
        <authorList>
            <person name="Seung H.R."/>
        </authorList>
    </citation>
    <scope>NUCLEOTIDE SEQUENCE [LARGE SCALE GENOMIC DNA]</scope>
    <source>
        <strain evidence="1 2">EMB320</strain>
    </source>
</reference>
<dbReference type="RefSeq" id="WP_153584837.1">
    <property type="nucleotide sequence ID" value="NZ_WJBU01000008.1"/>
</dbReference>
<proteinExistence type="predicted"/>
<protein>
    <submittedName>
        <fullName evidence="1">Uncharacterized protein</fullName>
    </submittedName>
</protein>
<gene>
    <name evidence="1" type="ORF">GHT07_09550</name>
</gene>